<dbReference type="InterPro" id="IPR036188">
    <property type="entry name" value="FAD/NAD-bd_sf"/>
</dbReference>
<evidence type="ECO:0000256" key="3">
    <source>
        <dbReference type="ARBA" id="ARBA00006046"/>
    </source>
</evidence>
<reference evidence="11 12" key="1">
    <citation type="submission" date="2017-04" db="EMBL/GenBank/DDBJ databases">
        <title>Draft genome sequence of Marssonina coronaria NL1: causal agent of apple blotch.</title>
        <authorList>
            <person name="Cheng Q."/>
        </authorList>
    </citation>
    <scope>NUCLEOTIDE SEQUENCE [LARGE SCALE GENOMIC DNA]</scope>
    <source>
        <strain evidence="11 12">NL1</strain>
    </source>
</reference>
<proteinExistence type="inferred from homology"/>
<dbReference type="SUPFAM" id="SSF51905">
    <property type="entry name" value="FAD/NAD(P)-binding domain"/>
    <property type="match status" value="1"/>
</dbReference>
<dbReference type="PROSITE" id="PS00982">
    <property type="entry name" value="PHYTOENE_DH"/>
    <property type="match status" value="1"/>
</dbReference>
<dbReference type="Pfam" id="PF01593">
    <property type="entry name" value="Amino_oxidase"/>
    <property type="match status" value="1"/>
</dbReference>
<evidence type="ECO:0000259" key="10">
    <source>
        <dbReference type="Pfam" id="PF01593"/>
    </source>
</evidence>
<keyword evidence="5 8" id="KW-0125">Carotenoid biosynthesis</keyword>
<dbReference type="FunFam" id="3.50.50.60:FF:000171">
    <property type="entry name" value="zeta-carotene-forming phytoene desaturase"/>
    <property type="match status" value="1"/>
</dbReference>
<dbReference type="OrthoDB" id="7777654at2759"/>
<dbReference type="Gene3D" id="3.50.50.60">
    <property type="entry name" value="FAD/NAD(P)-binding domain"/>
    <property type="match status" value="2"/>
</dbReference>
<evidence type="ECO:0000256" key="6">
    <source>
        <dbReference type="ARBA" id="ARBA00023002"/>
    </source>
</evidence>
<comment type="pathway">
    <text evidence="2 8">Carotenoid biosynthesis.</text>
</comment>
<dbReference type="STRING" id="503106.A0A218YXW7"/>
<evidence type="ECO:0000256" key="1">
    <source>
        <dbReference type="ARBA" id="ARBA00001911"/>
    </source>
</evidence>
<dbReference type="InParanoid" id="A0A218YXW7"/>
<dbReference type="PANTHER" id="PTHR43734:SF1">
    <property type="entry name" value="PHYTOENE DESATURASE"/>
    <property type="match status" value="1"/>
</dbReference>
<dbReference type="NCBIfam" id="TIGR02734">
    <property type="entry name" value="crtI_fam"/>
    <property type="match status" value="1"/>
</dbReference>
<dbReference type="Proteomes" id="UP000242519">
    <property type="component" value="Unassembled WGS sequence"/>
</dbReference>
<comment type="similarity">
    <text evidence="3 8">Belongs to the carotenoid/retinoid oxidoreductase family.</text>
</comment>
<sequence length="595" mass="65533">MASPNKRKTAIVVGAGVGGIATAARLARAGYSVSVLEKNNFTGGRCSLITHSGYRFDQGPSLLLLPKLFTETFHDLSTSLLAEGVHLLKCEPNYNLWFGDGQRFELSSDMSVMKREIEKWEGKAGFERYLSWLAEAHRHYEISVREVLHKNFASVFNLLRPSFLRHLVELHPFESIYSRAAKYFWTERLRRVFTFGSMYMGMSPFSAPGTYSLLQYTELAEGIWYPVGGFHAVVQALVGVCERLGVDIRLEAPVREVLTSEDGKKTTGVQLESGERLEADLVVINADLVYAYNNLFPNTDSGSQSYAKSLQKRDGSCSSISFYWALSQTIPELETHNIFLADEYRESFDSIFDRQGIPDDPSFYVNVPSRIDATAAPDGKDALVVLVPVGHLLNSARRTSQAASGPGPGLLPEQDWPAIIASARETVLRTIEQRTGCAPLAPLIVHEELNTPSSWEERFNLDKGSILGLSHSFFNVLAFRPKIQHPSIAGVYFVGASTHPGTGVPIVLAGAKITTEMILQERGVDVPWQGESLAGDEGVTQGQETSKLDVVRRREGTGWVSDSGILAAAVLVTALVLGYLKSGLQVGWDREVRRG</sequence>
<evidence type="ECO:0000256" key="9">
    <source>
        <dbReference type="SAM" id="Phobius"/>
    </source>
</evidence>
<evidence type="ECO:0000256" key="5">
    <source>
        <dbReference type="ARBA" id="ARBA00022746"/>
    </source>
</evidence>
<evidence type="ECO:0000256" key="8">
    <source>
        <dbReference type="RuleBase" id="RU362075"/>
    </source>
</evidence>
<organism evidence="11 12">
    <name type="scientific">Diplocarpon coronariae</name>
    <dbReference type="NCBI Taxonomy" id="2795749"/>
    <lineage>
        <taxon>Eukaryota</taxon>
        <taxon>Fungi</taxon>
        <taxon>Dikarya</taxon>
        <taxon>Ascomycota</taxon>
        <taxon>Pezizomycotina</taxon>
        <taxon>Leotiomycetes</taxon>
        <taxon>Helotiales</taxon>
        <taxon>Drepanopezizaceae</taxon>
        <taxon>Diplocarpon</taxon>
    </lineage>
</organism>
<keyword evidence="9" id="KW-0472">Membrane</keyword>
<keyword evidence="6 8" id="KW-0560">Oxidoreductase</keyword>
<protein>
    <recommendedName>
        <fullName evidence="4">Phytoene desaturase</fullName>
    </recommendedName>
    <alternativeName>
        <fullName evidence="7">Phytoene desaturase (3,4-didehydrolycopene-forming)</fullName>
    </alternativeName>
</protein>
<feature type="transmembrane region" description="Helical" evidence="9">
    <location>
        <begin position="559"/>
        <end position="580"/>
    </location>
</feature>
<dbReference type="PANTHER" id="PTHR43734">
    <property type="entry name" value="PHYTOENE DESATURASE"/>
    <property type="match status" value="1"/>
</dbReference>
<accession>A0A218YXW7</accession>
<evidence type="ECO:0000256" key="4">
    <source>
        <dbReference type="ARBA" id="ARBA00013293"/>
    </source>
</evidence>
<feature type="domain" description="Amine oxidase" evidence="10">
    <location>
        <begin position="18"/>
        <end position="291"/>
    </location>
</feature>
<dbReference type="InterPro" id="IPR008150">
    <property type="entry name" value="Phytoene_DH_bac_CS"/>
</dbReference>
<keyword evidence="12" id="KW-1185">Reference proteome</keyword>
<comment type="caution">
    <text evidence="11">The sequence shown here is derived from an EMBL/GenBank/DDBJ whole genome shotgun (WGS) entry which is preliminary data.</text>
</comment>
<dbReference type="AlphaFoldDB" id="A0A218YXW7"/>
<name>A0A218YXW7_9HELO</name>
<dbReference type="InterPro" id="IPR002937">
    <property type="entry name" value="Amino_oxidase"/>
</dbReference>
<dbReference type="InterPro" id="IPR014105">
    <property type="entry name" value="Carotenoid/retinoid_OxRdtase"/>
</dbReference>
<evidence type="ECO:0000313" key="12">
    <source>
        <dbReference type="Proteomes" id="UP000242519"/>
    </source>
</evidence>
<keyword evidence="9" id="KW-1133">Transmembrane helix</keyword>
<comment type="cofactor">
    <cofactor evidence="1">
        <name>NAD(+)</name>
        <dbReference type="ChEBI" id="CHEBI:57540"/>
    </cofactor>
</comment>
<dbReference type="GO" id="GO:0016117">
    <property type="term" value="P:carotenoid biosynthetic process"/>
    <property type="evidence" value="ECO:0007669"/>
    <property type="project" value="UniProtKB-KW"/>
</dbReference>
<evidence type="ECO:0000256" key="7">
    <source>
        <dbReference type="ARBA" id="ARBA00034551"/>
    </source>
</evidence>
<dbReference type="EMBL" id="MZNU01000336">
    <property type="protein sequence ID" value="OWP00173.1"/>
    <property type="molecule type" value="Genomic_DNA"/>
</dbReference>
<gene>
    <name evidence="11" type="ORF">B2J93_8744</name>
</gene>
<evidence type="ECO:0000313" key="11">
    <source>
        <dbReference type="EMBL" id="OWP00173.1"/>
    </source>
</evidence>
<keyword evidence="9" id="KW-0812">Transmembrane</keyword>
<evidence type="ECO:0000256" key="2">
    <source>
        <dbReference type="ARBA" id="ARBA00004829"/>
    </source>
</evidence>
<dbReference type="GO" id="GO:0016166">
    <property type="term" value="F:phytoene dehydrogenase activity"/>
    <property type="evidence" value="ECO:0007669"/>
    <property type="project" value="UniProtKB-ARBA"/>
</dbReference>